<feature type="domain" description="N-acetyltransferase" evidence="3">
    <location>
        <begin position="1"/>
        <end position="165"/>
    </location>
</feature>
<sequence length="178" mass="19628">MLWRPMRETDLDEVAALADLVFPGHHEDRRFFAERLRLGPATCFVLRDPEDRLEGYLVAYFWRLGVVPPLNAPTGTTSGAPDCVYIHDLALTPEASGRGLATAILRELSDRALARGVSRLALVSVNASAAFWERSGFSGDSWGDAMLDKRSAYGEDARYMVRDLRVGGRAEATVTITN</sequence>
<evidence type="ECO:0000256" key="1">
    <source>
        <dbReference type="ARBA" id="ARBA00022679"/>
    </source>
</evidence>
<reference evidence="4 5" key="1">
    <citation type="submission" date="2018-05" db="EMBL/GenBank/DDBJ databases">
        <title>Complete Genome Sequence of Methylobacterium sp. 17Sr1-43.</title>
        <authorList>
            <person name="Srinivasan S."/>
        </authorList>
    </citation>
    <scope>NUCLEOTIDE SEQUENCE [LARGE SCALE GENOMIC DNA]</scope>
    <source>
        <strain evidence="4 5">17Sr1-43</strain>
    </source>
</reference>
<organism evidence="4 5">
    <name type="scientific">Methylobacterium radiodurans</name>
    <dbReference type="NCBI Taxonomy" id="2202828"/>
    <lineage>
        <taxon>Bacteria</taxon>
        <taxon>Pseudomonadati</taxon>
        <taxon>Pseudomonadota</taxon>
        <taxon>Alphaproteobacteria</taxon>
        <taxon>Hyphomicrobiales</taxon>
        <taxon>Methylobacteriaceae</taxon>
        <taxon>Methylobacterium</taxon>
    </lineage>
</organism>
<dbReference type="OrthoDB" id="359414at2"/>
<dbReference type="KEGG" id="meti:DK427_04270"/>
<protein>
    <submittedName>
        <fullName evidence="4">GNAT family N-acetyltransferase</fullName>
    </submittedName>
</protein>
<keyword evidence="1 4" id="KW-0808">Transferase</keyword>
<dbReference type="EMBL" id="CP029551">
    <property type="protein sequence ID" value="AWN35054.1"/>
    <property type="molecule type" value="Genomic_DNA"/>
</dbReference>
<dbReference type="CDD" id="cd04301">
    <property type="entry name" value="NAT_SF"/>
    <property type="match status" value="1"/>
</dbReference>
<gene>
    <name evidence="4" type="ORF">DK427_04270</name>
</gene>
<accession>A0A2U8VN57</accession>
<dbReference type="InterPro" id="IPR000182">
    <property type="entry name" value="GNAT_dom"/>
</dbReference>
<dbReference type="PROSITE" id="PS51186">
    <property type="entry name" value="GNAT"/>
    <property type="match status" value="1"/>
</dbReference>
<dbReference type="InterPro" id="IPR016181">
    <property type="entry name" value="Acyl_CoA_acyltransferase"/>
</dbReference>
<dbReference type="InterPro" id="IPR050832">
    <property type="entry name" value="Bact_Acetyltransf"/>
</dbReference>
<dbReference type="SUPFAM" id="SSF55729">
    <property type="entry name" value="Acyl-CoA N-acyltransferases (Nat)"/>
    <property type="match status" value="1"/>
</dbReference>
<dbReference type="Gene3D" id="3.40.630.30">
    <property type="match status" value="1"/>
</dbReference>
<evidence type="ECO:0000256" key="2">
    <source>
        <dbReference type="ARBA" id="ARBA00023315"/>
    </source>
</evidence>
<evidence type="ECO:0000313" key="4">
    <source>
        <dbReference type="EMBL" id="AWN35054.1"/>
    </source>
</evidence>
<dbReference type="Proteomes" id="UP000246058">
    <property type="component" value="Chromosome"/>
</dbReference>
<dbReference type="GO" id="GO:0016747">
    <property type="term" value="F:acyltransferase activity, transferring groups other than amino-acyl groups"/>
    <property type="evidence" value="ECO:0007669"/>
    <property type="project" value="InterPro"/>
</dbReference>
<dbReference type="Pfam" id="PF00583">
    <property type="entry name" value="Acetyltransf_1"/>
    <property type="match status" value="1"/>
</dbReference>
<dbReference type="AlphaFoldDB" id="A0A2U8VN57"/>
<name>A0A2U8VN57_9HYPH</name>
<dbReference type="PANTHER" id="PTHR43877">
    <property type="entry name" value="AMINOALKYLPHOSPHONATE N-ACETYLTRANSFERASE-RELATED-RELATED"/>
    <property type="match status" value="1"/>
</dbReference>
<proteinExistence type="predicted"/>
<keyword evidence="2" id="KW-0012">Acyltransferase</keyword>
<evidence type="ECO:0000259" key="3">
    <source>
        <dbReference type="PROSITE" id="PS51186"/>
    </source>
</evidence>
<evidence type="ECO:0000313" key="5">
    <source>
        <dbReference type="Proteomes" id="UP000246058"/>
    </source>
</evidence>
<keyword evidence="5" id="KW-1185">Reference proteome</keyword>